<dbReference type="CDD" id="cd10929">
    <property type="entry name" value="CE4_u5"/>
    <property type="match status" value="1"/>
</dbReference>
<evidence type="ECO:0000259" key="1">
    <source>
        <dbReference type="Pfam" id="PF01522"/>
    </source>
</evidence>
<sequence>MNPGIFTISLDFELLWGIFDKVGATYKPEYFSNTRALIPKMLERFAKAEVEVTWATVGMLFAENEEEWESYSPEYQPSYRDPRFSAYHWVKENGIRPEVHFAPELIKLILEIPGQELGSHSFAHYYTLMRGQSAEQFRQDLRATQRIATHKFGVTLDSLVFPRNHLNELYLTLCKEEGYEQVRGNPKNWYWQETQHESFSKKLFRSADCFFPVGERTSFPLDEVKQYPDEPIILPASRILRPFAKSNALMNYTRLNRVKAEMSLAAEKGEGYHLWWHPHNFGIDPEASLRELDDILLHFTRLKETLGFQSMSMRSLGRYLKEEKLISVG</sequence>
<name>A0ABV8ATJ6_9BACT</name>
<feature type="domain" description="NodB homology" evidence="1">
    <location>
        <begin position="37"/>
        <end position="182"/>
    </location>
</feature>
<gene>
    <name evidence="2" type="ORF">ACFOSV_12110</name>
</gene>
<reference evidence="3" key="1">
    <citation type="journal article" date="2019" name="Int. J. Syst. Evol. Microbiol.">
        <title>The Global Catalogue of Microorganisms (GCM) 10K type strain sequencing project: providing services to taxonomists for standard genome sequencing and annotation.</title>
        <authorList>
            <consortium name="The Broad Institute Genomics Platform"/>
            <consortium name="The Broad Institute Genome Sequencing Center for Infectious Disease"/>
            <person name="Wu L."/>
            <person name="Ma J."/>
        </authorList>
    </citation>
    <scope>NUCLEOTIDE SEQUENCE [LARGE SCALE GENOMIC DNA]</scope>
    <source>
        <strain evidence="3">CCUG 60523</strain>
    </source>
</reference>
<accession>A0ABV8ATJ6</accession>
<dbReference type="RefSeq" id="WP_377906276.1">
    <property type="nucleotide sequence ID" value="NZ_JBHRZS010000007.1"/>
</dbReference>
<keyword evidence="3" id="KW-1185">Reference proteome</keyword>
<dbReference type="InterPro" id="IPR002509">
    <property type="entry name" value="NODB_dom"/>
</dbReference>
<dbReference type="Proteomes" id="UP001595805">
    <property type="component" value="Unassembled WGS sequence"/>
</dbReference>
<comment type="caution">
    <text evidence="2">The sequence shown here is derived from an EMBL/GenBank/DDBJ whole genome shotgun (WGS) entry which is preliminary data.</text>
</comment>
<organism evidence="2 3">
    <name type="scientific">Algoriphagus namhaensis</name>
    <dbReference type="NCBI Taxonomy" id="915353"/>
    <lineage>
        <taxon>Bacteria</taxon>
        <taxon>Pseudomonadati</taxon>
        <taxon>Bacteroidota</taxon>
        <taxon>Cytophagia</taxon>
        <taxon>Cytophagales</taxon>
        <taxon>Cyclobacteriaceae</taxon>
        <taxon>Algoriphagus</taxon>
    </lineage>
</organism>
<dbReference type="EMBL" id="JBHRZS010000007">
    <property type="protein sequence ID" value="MFC3880930.1"/>
    <property type="molecule type" value="Genomic_DNA"/>
</dbReference>
<dbReference type="InterPro" id="IPR011330">
    <property type="entry name" value="Glyco_hydro/deAcase_b/a-brl"/>
</dbReference>
<evidence type="ECO:0000313" key="2">
    <source>
        <dbReference type="EMBL" id="MFC3880930.1"/>
    </source>
</evidence>
<evidence type="ECO:0000313" key="3">
    <source>
        <dbReference type="Proteomes" id="UP001595805"/>
    </source>
</evidence>
<dbReference type="Gene3D" id="3.20.20.370">
    <property type="entry name" value="Glycoside hydrolase/deacetylase"/>
    <property type="match status" value="1"/>
</dbReference>
<dbReference type="SUPFAM" id="SSF88713">
    <property type="entry name" value="Glycoside hydrolase/deacetylase"/>
    <property type="match status" value="1"/>
</dbReference>
<dbReference type="Pfam" id="PF01522">
    <property type="entry name" value="Polysacc_deac_1"/>
    <property type="match status" value="1"/>
</dbReference>
<proteinExistence type="predicted"/>
<protein>
    <submittedName>
        <fullName evidence="2">Polysaccharide deacetylase family protein</fullName>
    </submittedName>
</protein>